<proteinExistence type="predicted"/>
<protein>
    <submittedName>
        <fullName evidence="2">Uncharacterized protein</fullName>
    </submittedName>
</protein>
<keyword evidence="1" id="KW-0812">Transmembrane</keyword>
<keyword evidence="3" id="KW-1185">Reference proteome</keyword>
<gene>
    <name evidence="2" type="ORF">SAMN05443668_113123</name>
</gene>
<keyword evidence="1" id="KW-1133">Transmembrane helix</keyword>
<dbReference type="AlphaFoldDB" id="A0A1M7RIA3"/>
<sequence length="294" mass="31065">MVRDGRPRPLGRWARMPRGRVVALVVGVVLGAVFTHGYEARLDELERRDAVELTARVVEGTPGGGRETLTAAVVLTNLGAHPVTIRAAQLDDDRFRSRLVGEAVAIAPGADVRLTLAVSGGCAGGGPQTVPGTLVATVETPHRGARTHPVRLADDAGLLLAAARRTCADADFDRWVSTQAAGAPTIVRRGLLQPVRFRLHGASPQEIGAVRSETPGLVVVAAPLPVRFAADGLTAVTTLRWAPSDCLEAQRARADEVRLRATVTLATGVPEEVTTLLDAESLRAVTDFRDRACV</sequence>
<dbReference type="STRING" id="134849.SAMN05443668_113123"/>
<evidence type="ECO:0000256" key="1">
    <source>
        <dbReference type="SAM" id="Phobius"/>
    </source>
</evidence>
<dbReference type="Proteomes" id="UP000184440">
    <property type="component" value="Unassembled WGS sequence"/>
</dbReference>
<reference evidence="2 3" key="1">
    <citation type="submission" date="2016-11" db="EMBL/GenBank/DDBJ databases">
        <authorList>
            <person name="Jaros S."/>
            <person name="Januszkiewicz K."/>
            <person name="Wedrychowicz H."/>
        </authorList>
    </citation>
    <scope>NUCLEOTIDE SEQUENCE [LARGE SCALE GENOMIC DNA]</scope>
    <source>
        <strain evidence="2 3">DSM 46144</strain>
    </source>
</reference>
<accession>A0A1M7RIA3</accession>
<keyword evidence="1" id="KW-0472">Membrane</keyword>
<evidence type="ECO:0000313" key="3">
    <source>
        <dbReference type="Proteomes" id="UP000184440"/>
    </source>
</evidence>
<organism evidence="2 3">
    <name type="scientific">Cryptosporangium aurantiacum</name>
    <dbReference type="NCBI Taxonomy" id="134849"/>
    <lineage>
        <taxon>Bacteria</taxon>
        <taxon>Bacillati</taxon>
        <taxon>Actinomycetota</taxon>
        <taxon>Actinomycetes</taxon>
        <taxon>Cryptosporangiales</taxon>
        <taxon>Cryptosporangiaceae</taxon>
        <taxon>Cryptosporangium</taxon>
    </lineage>
</organism>
<evidence type="ECO:0000313" key="2">
    <source>
        <dbReference type="EMBL" id="SHN45994.1"/>
    </source>
</evidence>
<dbReference type="RefSeq" id="WP_143175566.1">
    <property type="nucleotide sequence ID" value="NZ_FRCS01000013.1"/>
</dbReference>
<name>A0A1M7RIA3_9ACTN</name>
<feature type="transmembrane region" description="Helical" evidence="1">
    <location>
        <begin position="21"/>
        <end position="38"/>
    </location>
</feature>
<dbReference type="EMBL" id="FRCS01000013">
    <property type="protein sequence ID" value="SHN45994.1"/>
    <property type="molecule type" value="Genomic_DNA"/>
</dbReference>